<protein>
    <submittedName>
        <fullName evidence="1">Uncharacterized protein</fullName>
    </submittedName>
</protein>
<reference evidence="1 2" key="1">
    <citation type="journal article" date="2007" name="Genome Res.">
        <title>Genome characteristics of facultatively symbiotic Frankia sp. strains reflect host range and host plant biogeography.</title>
        <authorList>
            <person name="Normand P."/>
            <person name="Lapierre P."/>
            <person name="Tisa L.S."/>
            <person name="Gogarten J.P."/>
            <person name="Alloisio N."/>
            <person name="Bagnarol E."/>
            <person name="Bassi C.A."/>
            <person name="Berry A.M."/>
            <person name="Bickhart D.M."/>
            <person name="Choisne N."/>
            <person name="Couloux A."/>
            <person name="Cournoyer B."/>
            <person name="Cruveiller S."/>
            <person name="Daubin V."/>
            <person name="Demange N."/>
            <person name="Francino M.P."/>
            <person name="Goltsman E."/>
            <person name="Huang Y."/>
            <person name="Kopp O.R."/>
            <person name="Labarre L."/>
            <person name="Lapidus A."/>
            <person name="Lavire C."/>
            <person name="Marechal J."/>
            <person name="Martinez M."/>
            <person name="Mastronunzio J.E."/>
            <person name="Mullin B.C."/>
            <person name="Niemann J."/>
            <person name="Pujic P."/>
            <person name="Rawnsley T."/>
            <person name="Rouy Z."/>
            <person name="Schenowitz C."/>
            <person name="Sellstedt A."/>
            <person name="Tavares F."/>
            <person name="Tomkins J.P."/>
            <person name="Vallenet D."/>
            <person name="Valverde C."/>
            <person name="Wall L.G."/>
            <person name="Wang Y."/>
            <person name="Medigue C."/>
            <person name="Benson D.R."/>
        </authorList>
    </citation>
    <scope>NUCLEOTIDE SEQUENCE [LARGE SCALE GENOMIC DNA]</scope>
    <source>
        <strain evidence="2">DSM 45818 / CECT 9043 / CcI3</strain>
    </source>
</reference>
<proteinExistence type="predicted"/>
<sequence>MRSHRHTVPPALRPIVLLARMRELLPPEKLASLLATFTPPLDPTDPDWADLCSALDDYDRAARLGLGLDEARTRVDIAAMIIYVRCCGASPHESVATSTRPAR</sequence>
<gene>
    <name evidence="1" type="ordered locus">Francci3_1830</name>
</gene>
<accession>Q2JBY6</accession>
<evidence type="ECO:0000313" key="2">
    <source>
        <dbReference type="Proteomes" id="UP000001937"/>
    </source>
</evidence>
<keyword evidence="2" id="KW-1185">Reference proteome</keyword>
<dbReference type="Proteomes" id="UP000001937">
    <property type="component" value="Chromosome"/>
</dbReference>
<dbReference type="KEGG" id="fra:Francci3_1830"/>
<dbReference type="EMBL" id="CP000249">
    <property type="protein sequence ID" value="ABD11206.1"/>
    <property type="molecule type" value="Genomic_DNA"/>
</dbReference>
<dbReference type="OrthoDB" id="3215232at2"/>
<evidence type="ECO:0000313" key="1">
    <source>
        <dbReference type="EMBL" id="ABD11206.1"/>
    </source>
</evidence>
<dbReference type="RefSeq" id="WP_011436266.1">
    <property type="nucleotide sequence ID" value="NC_007777.1"/>
</dbReference>
<name>Q2JBY6_FRACC</name>
<dbReference type="HOGENOM" id="CLU_168173_0_0_11"/>
<dbReference type="AlphaFoldDB" id="Q2JBY6"/>
<organism evidence="1 2">
    <name type="scientific">Frankia casuarinae (strain DSM 45818 / CECT 9043 / HFP020203 / CcI3)</name>
    <dbReference type="NCBI Taxonomy" id="106370"/>
    <lineage>
        <taxon>Bacteria</taxon>
        <taxon>Bacillati</taxon>
        <taxon>Actinomycetota</taxon>
        <taxon>Actinomycetes</taxon>
        <taxon>Frankiales</taxon>
        <taxon>Frankiaceae</taxon>
        <taxon>Frankia</taxon>
    </lineage>
</organism>
<dbReference type="STRING" id="106370.Francci3_1830"/>